<evidence type="ECO:0008006" key="2">
    <source>
        <dbReference type="Google" id="ProtNLM"/>
    </source>
</evidence>
<evidence type="ECO:0000313" key="1">
    <source>
        <dbReference type="EMBL" id="MPM21266.1"/>
    </source>
</evidence>
<dbReference type="Gene3D" id="1.25.40.10">
    <property type="entry name" value="Tetratricopeptide repeat domain"/>
    <property type="match status" value="1"/>
</dbReference>
<accession>A0A644XYC8</accession>
<sequence>MNKMRKLFFLTAMAVFAASSIFAQKSALRDAKRALGSNDLNEARTLIKKATTNAETANDPETWKIFGDIGNKAFDNERTSEMLGKQANQEVMYNGLLESYAPYLKADSLGELPDAKGKVKNKFRKDIAGVLKANHPFYINGGIFFNEKQQYAKASDFFEIYWNIPTLPMFAEQKDAFLIDSTFQTIKYYAIITAIQAQDHKRALTMLKRAASEPFIANSAYQESDIYELIASEYIQQGDTTKYIETLYAGAEKFPKSKYFTPNLVNVFIRQGNNQKAMEYLDEAIKNDPSNACDLNSVKGALLAEKGDYAAAEEEYNKALTQDPNCERALEALAVNFILQAQNLKEKTATMSDRKLQLENDKKTVDSYQKALPHMEKFTKSLKDRTADKTEIDGALMKLRNVYYNLSMMGVDKSAQLKQVEAELGL</sequence>
<dbReference type="SUPFAM" id="SSF48452">
    <property type="entry name" value="TPR-like"/>
    <property type="match status" value="2"/>
</dbReference>
<dbReference type="AlphaFoldDB" id="A0A644XYC8"/>
<dbReference type="Pfam" id="PF13432">
    <property type="entry name" value="TPR_16"/>
    <property type="match status" value="1"/>
</dbReference>
<dbReference type="PROSITE" id="PS50005">
    <property type="entry name" value="TPR"/>
    <property type="match status" value="2"/>
</dbReference>
<dbReference type="InterPro" id="IPR011990">
    <property type="entry name" value="TPR-like_helical_dom_sf"/>
</dbReference>
<dbReference type="InterPro" id="IPR019734">
    <property type="entry name" value="TPR_rpt"/>
</dbReference>
<dbReference type="SMART" id="SM00028">
    <property type="entry name" value="TPR"/>
    <property type="match status" value="2"/>
</dbReference>
<reference evidence="1" key="1">
    <citation type="submission" date="2019-08" db="EMBL/GenBank/DDBJ databases">
        <authorList>
            <person name="Kucharzyk K."/>
            <person name="Murdoch R.W."/>
            <person name="Higgins S."/>
            <person name="Loffler F."/>
        </authorList>
    </citation>
    <scope>NUCLEOTIDE SEQUENCE</scope>
</reference>
<dbReference type="EMBL" id="VSSQ01003555">
    <property type="protein sequence ID" value="MPM21266.1"/>
    <property type="molecule type" value="Genomic_DNA"/>
</dbReference>
<name>A0A644XYC8_9ZZZZ</name>
<comment type="caution">
    <text evidence="1">The sequence shown here is derived from an EMBL/GenBank/DDBJ whole genome shotgun (WGS) entry which is preliminary data.</text>
</comment>
<gene>
    <name evidence="1" type="ORF">SDC9_67710</name>
</gene>
<protein>
    <recommendedName>
        <fullName evidence="2">Beta-barrel assembly-enhancing protease</fullName>
    </recommendedName>
</protein>
<organism evidence="1">
    <name type="scientific">bioreactor metagenome</name>
    <dbReference type="NCBI Taxonomy" id="1076179"/>
    <lineage>
        <taxon>unclassified sequences</taxon>
        <taxon>metagenomes</taxon>
        <taxon>ecological metagenomes</taxon>
    </lineage>
</organism>
<proteinExistence type="predicted"/>